<dbReference type="SUPFAM" id="SSF51120">
    <property type="entry name" value="beta-Roll"/>
    <property type="match status" value="2"/>
</dbReference>
<reference evidence="9 10" key="1">
    <citation type="submission" date="2020-11" db="EMBL/GenBank/DDBJ databases">
        <authorList>
            <person name="Kim M.K."/>
        </authorList>
    </citation>
    <scope>NUCLEOTIDE SEQUENCE [LARGE SCALE GENOMIC DNA]</scope>
    <source>
        <strain evidence="9 10">BT290</strain>
    </source>
</reference>
<dbReference type="PROSITE" id="PS00330">
    <property type="entry name" value="HEMOLYSIN_CALCIUM"/>
    <property type="match status" value="3"/>
</dbReference>
<dbReference type="Proteomes" id="UP000611708">
    <property type="component" value="Unassembled WGS sequence"/>
</dbReference>
<feature type="region of interest" description="Disordered" evidence="8">
    <location>
        <begin position="631"/>
        <end position="659"/>
    </location>
</feature>
<evidence type="ECO:0000256" key="4">
    <source>
        <dbReference type="ARBA" id="ARBA00022656"/>
    </source>
</evidence>
<dbReference type="PANTHER" id="PTHR38340">
    <property type="entry name" value="S-LAYER PROTEIN"/>
    <property type="match status" value="1"/>
</dbReference>
<comment type="caution">
    <text evidence="9">The sequence shown here is derived from an EMBL/GenBank/DDBJ whole genome shotgun (WGS) entry which is preliminary data.</text>
</comment>
<sequence>MTEPFLWGSPFSLPSEAQFPRMTALNNGTFLVVGKTGTFPAVTLTAWIYNADGSLKTKQDLDVPKHEVPGVYGDLELPAIDPIAVELPDGRIAITWTVNTPSSGNTYVAPWMSIYSADLTPTGTTKPVFDPVSGARDYAESIIALDDGTLVISARNEKDGHAYLRMFSPDGTRSAAIDLGLASSSAPGAVLTDVTALANGNVAVVVREGTSSLKGYVLAPSEAGGSAPMSFEISTTSSPIKEGVKVTALKGGGFVVTWMEQGPAEGPDYNAFFRVYEPDGTPLFDEKPVSSLPFPEFLSAGHSDVLSLPDGGFAVAYEKATEFYDSGALGFEVYLAIFDKNGVRLTDDVRVRQEATAAPIYLHELHLMADGRILVRHSQGIQIVDPRDKAISLKGTAQNDHYIGTAFNDTFESSAGADRLEGVGGNDTYKVDNAGDRVIEKANEGIDTVEASVSYALSAHVEHLIATGSASIALTGNALANTITGNAGTNQIDGDAGADTMQGGLGNDTLDGGAGADILNGGDGFDFVSFASSTAGVSASLAGASGDGAGDTWISIEGIVGSNHADILTGNGATHLHGGAGHDTYRVRSGDVVTENAGAGRDTVLTSSSYTLSASAEVEVLKLSGVSSKRSGNLTGSDTANEIAGHTGKNTLKGQGGNDVLKASSGNDMLYGGSGSDKLYGGTGNDKLYGGTGAGKDVFVFDTRPSKSTNVDRIYDFSTKYDSIQLEDKIFTKLGKGSSKGVKFKADMFVQGTSAQDAEDRIIYDSKTGALYYDQDGTGAKAQVKIATIGNKTKLYYHDFFVI</sequence>
<gene>
    <name evidence="9" type="ORF">I2H36_06215</name>
</gene>
<feature type="compositionally biased region" description="Polar residues" evidence="8">
    <location>
        <begin position="631"/>
        <end position="640"/>
    </location>
</feature>
<dbReference type="PRINTS" id="PR01488">
    <property type="entry name" value="RTXTOXINA"/>
</dbReference>
<keyword evidence="3" id="KW-0964">Secreted</keyword>
<evidence type="ECO:0000256" key="6">
    <source>
        <dbReference type="ARBA" id="ARBA00023026"/>
    </source>
</evidence>
<evidence type="ECO:0000256" key="2">
    <source>
        <dbReference type="ARBA" id="ARBA00004613"/>
    </source>
</evidence>
<dbReference type="RefSeq" id="WP_196262994.1">
    <property type="nucleotide sequence ID" value="NZ_JADQDN010000002.1"/>
</dbReference>
<evidence type="ECO:0008006" key="11">
    <source>
        <dbReference type="Google" id="ProtNLM"/>
    </source>
</evidence>
<evidence type="ECO:0000256" key="7">
    <source>
        <dbReference type="ARBA" id="ARBA00023136"/>
    </source>
</evidence>
<comment type="subcellular location">
    <subcellularLocation>
        <location evidence="1">Membrane</location>
    </subcellularLocation>
    <subcellularLocation>
        <location evidence="2">Secreted</location>
    </subcellularLocation>
</comment>
<keyword evidence="4" id="KW-0800">Toxin</keyword>
<dbReference type="Gene3D" id="2.150.10.10">
    <property type="entry name" value="Serralysin-like metalloprotease, C-terminal"/>
    <property type="match status" value="3"/>
</dbReference>
<organism evidence="9 10">
    <name type="scientific">Microvirga terrestris</name>
    <dbReference type="NCBI Taxonomy" id="2791024"/>
    <lineage>
        <taxon>Bacteria</taxon>
        <taxon>Pseudomonadati</taxon>
        <taxon>Pseudomonadota</taxon>
        <taxon>Alphaproteobacteria</taxon>
        <taxon>Hyphomicrobiales</taxon>
        <taxon>Methylobacteriaceae</taxon>
        <taxon>Microvirga</taxon>
    </lineage>
</organism>
<keyword evidence="5" id="KW-0677">Repeat</keyword>
<dbReference type="PANTHER" id="PTHR38340:SF1">
    <property type="entry name" value="S-LAYER PROTEIN"/>
    <property type="match status" value="1"/>
</dbReference>
<evidence type="ECO:0000256" key="1">
    <source>
        <dbReference type="ARBA" id="ARBA00004370"/>
    </source>
</evidence>
<dbReference type="Pfam" id="PF00353">
    <property type="entry name" value="HemolysinCabind"/>
    <property type="match status" value="3"/>
</dbReference>
<evidence type="ECO:0000256" key="3">
    <source>
        <dbReference type="ARBA" id="ARBA00022525"/>
    </source>
</evidence>
<dbReference type="InterPro" id="IPR011049">
    <property type="entry name" value="Serralysin-like_metalloprot_C"/>
</dbReference>
<evidence type="ECO:0000256" key="8">
    <source>
        <dbReference type="SAM" id="MobiDB-lite"/>
    </source>
</evidence>
<dbReference type="EMBL" id="JADQDN010000002">
    <property type="protein sequence ID" value="MBF9195623.1"/>
    <property type="molecule type" value="Genomic_DNA"/>
</dbReference>
<evidence type="ECO:0000313" key="10">
    <source>
        <dbReference type="Proteomes" id="UP000611708"/>
    </source>
</evidence>
<protein>
    <recommendedName>
        <fullName evidence="11">Calcium-binding protein</fullName>
    </recommendedName>
</protein>
<dbReference type="PRINTS" id="PR00313">
    <property type="entry name" value="CABNDNGRPT"/>
</dbReference>
<keyword evidence="10" id="KW-1185">Reference proteome</keyword>
<accession>A0ABS0HQ69</accession>
<dbReference type="InterPro" id="IPR003995">
    <property type="entry name" value="RTX_toxin_determinant-A"/>
</dbReference>
<dbReference type="InterPro" id="IPR050557">
    <property type="entry name" value="RTX_toxin/Mannuronan_C5-epim"/>
</dbReference>
<dbReference type="CDD" id="cd15482">
    <property type="entry name" value="Sialidase_non-viral"/>
    <property type="match status" value="1"/>
</dbReference>
<evidence type="ECO:0000313" key="9">
    <source>
        <dbReference type="EMBL" id="MBF9195623.1"/>
    </source>
</evidence>
<proteinExistence type="predicted"/>
<keyword evidence="7" id="KW-0472">Membrane</keyword>
<dbReference type="InterPro" id="IPR001343">
    <property type="entry name" value="Hemolysn_Ca-bd"/>
</dbReference>
<dbReference type="InterPro" id="IPR018511">
    <property type="entry name" value="Hemolysin-typ_Ca-bd_CS"/>
</dbReference>
<keyword evidence="6" id="KW-0843">Virulence</keyword>
<name>A0ABS0HQ69_9HYPH</name>
<evidence type="ECO:0000256" key="5">
    <source>
        <dbReference type="ARBA" id="ARBA00022737"/>
    </source>
</evidence>